<organism evidence="8 9">
    <name type="scientific">Emericellopsis atlantica</name>
    <dbReference type="NCBI Taxonomy" id="2614577"/>
    <lineage>
        <taxon>Eukaryota</taxon>
        <taxon>Fungi</taxon>
        <taxon>Dikarya</taxon>
        <taxon>Ascomycota</taxon>
        <taxon>Pezizomycotina</taxon>
        <taxon>Sordariomycetes</taxon>
        <taxon>Hypocreomycetidae</taxon>
        <taxon>Hypocreales</taxon>
        <taxon>Bionectriaceae</taxon>
        <taxon>Emericellopsis</taxon>
    </lineage>
</organism>
<feature type="transmembrane region" description="Helical" evidence="6">
    <location>
        <begin position="275"/>
        <end position="294"/>
    </location>
</feature>
<dbReference type="InterPro" id="IPR049326">
    <property type="entry name" value="Rhodopsin_dom_fungi"/>
</dbReference>
<feature type="domain" description="Rhodopsin" evidence="7">
    <location>
        <begin position="49"/>
        <end position="295"/>
    </location>
</feature>
<evidence type="ECO:0000259" key="7">
    <source>
        <dbReference type="Pfam" id="PF20684"/>
    </source>
</evidence>
<dbReference type="EMBL" id="MU251292">
    <property type="protein sequence ID" value="KAG9249758.1"/>
    <property type="molecule type" value="Genomic_DNA"/>
</dbReference>
<comment type="caution">
    <text evidence="8">The sequence shown here is derived from an EMBL/GenBank/DDBJ whole genome shotgun (WGS) entry which is preliminary data.</text>
</comment>
<evidence type="ECO:0000256" key="5">
    <source>
        <dbReference type="ARBA" id="ARBA00038359"/>
    </source>
</evidence>
<dbReference type="InterPro" id="IPR052337">
    <property type="entry name" value="SAT4-like"/>
</dbReference>
<evidence type="ECO:0000256" key="3">
    <source>
        <dbReference type="ARBA" id="ARBA00022989"/>
    </source>
</evidence>
<dbReference type="PANTHER" id="PTHR33048">
    <property type="entry name" value="PTH11-LIKE INTEGRAL MEMBRANE PROTEIN (AFU_ORTHOLOGUE AFUA_5G11245)"/>
    <property type="match status" value="1"/>
</dbReference>
<keyword evidence="2 6" id="KW-0812">Transmembrane</keyword>
<dbReference type="AlphaFoldDB" id="A0A9P7ZCN6"/>
<dbReference type="RefSeq" id="XP_046113682.1">
    <property type="nucleotide sequence ID" value="XM_046264338.1"/>
</dbReference>
<dbReference type="GeneID" id="70295241"/>
<dbReference type="PANTHER" id="PTHR33048:SF47">
    <property type="entry name" value="INTEGRAL MEMBRANE PROTEIN-RELATED"/>
    <property type="match status" value="1"/>
</dbReference>
<name>A0A9P7ZCN6_9HYPO</name>
<feature type="transmembrane region" description="Helical" evidence="6">
    <location>
        <begin position="65"/>
        <end position="86"/>
    </location>
</feature>
<dbReference type="Pfam" id="PF20684">
    <property type="entry name" value="Fung_rhodopsin"/>
    <property type="match status" value="1"/>
</dbReference>
<evidence type="ECO:0000313" key="9">
    <source>
        <dbReference type="Proteomes" id="UP000887229"/>
    </source>
</evidence>
<dbReference type="OrthoDB" id="5283415at2759"/>
<dbReference type="GO" id="GO:0016020">
    <property type="term" value="C:membrane"/>
    <property type="evidence" value="ECO:0007669"/>
    <property type="project" value="UniProtKB-SubCell"/>
</dbReference>
<proteinExistence type="inferred from homology"/>
<evidence type="ECO:0000256" key="2">
    <source>
        <dbReference type="ARBA" id="ARBA00022692"/>
    </source>
</evidence>
<gene>
    <name evidence="8" type="ORF">F5Z01DRAFT_668290</name>
</gene>
<comment type="subcellular location">
    <subcellularLocation>
        <location evidence="1">Membrane</location>
        <topology evidence="1">Multi-pass membrane protein</topology>
    </subcellularLocation>
</comment>
<reference evidence="8" key="1">
    <citation type="journal article" date="2021" name="IMA Fungus">
        <title>Genomic characterization of three marine fungi, including Emericellopsis atlantica sp. nov. with signatures of a generalist lifestyle and marine biomass degradation.</title>
        <authorList>
            <person name="Hagestad O.C."/>
            <person name="Hou L."/>
            <person name="Andersen J.H."/>
            <person name="Hansen E.H."/>
            <person name="Altermark B."/>
            <person name="Li C."/>
            <person name="Kuhnert E."/>
            <person name="Cox R.J."/>
            <person name="Crous P.W."/>
            <person name="Spatafora J.W."/>
            <person name="Lail K."/>
            <person name="Amirebrahimi M."/>
            <person name="Lipzen A."/>
            <person name="Pangilinan J."/>
            <person name="Andreopoulos W."/>
            <person name="Hayes R.D."/>
            <person name="Ng V."/>
            <person name="Grigoriev I.V."/>
            <person name="Jackson S.A."/>
            <person name="Sutton T.D.S."/>
            <person name="Dobson A.D.W."/>
            <person name="Rama T."/>
        </authorList>
    </citation>
    <scope>NUCLEOTIDE SEQUENCE</scope>
    <source>
        <strain evidence="8">TS7</strain>
    </source>
</reference>
<evidence type="ECO:0000256" key="4">
    <source>
        <dbReference type="ARBA" id="ARBA00023136"/>
    </source>
</evidence>
<feature type="transmembrane region" description="Helical" evidence="6">
    <location>
        <begin position="32"/>
        <end position="53"/>
    </location>
</feature>
<accession>A0A9P7ZCN6</accession>
<protein>
    <recommendedName>
        <fullName evidence="7">Rhodopsin domain-containing protein</fullName>
    </recommendedName>
</protein>
<evidence type="ECO:0000256" key="1">
    <source>
        <dbReference type="ARBA" id="ARBA00004141"/>
    </source>
</evidence>
<keyword evidence="3 6" id="KW-1133">Transmembrane helix</keyword>
<feature type="transmembrane region" description="Helical" evidence="6">
    <location>
        <begin position="147"/>
        <end position="176"/>
    </location>
</feature>
<evidence type="ECO:0000313" key="8">
    <source>
        <dbReference type="EMBL" id="KAG9249758.1"/>
    </source>
</evidence>
<feature type="transmembrane region" description="Helical" evidence="6">
    <location>
        <begin position="196"/>
        <end position="219"/>
    </location>
</feature>
<feature type="transmembrane region" description="Helical" evidence="6">
    <location>
        <begin position="231"/>
        <end position="255"/>
    </location>
</feature>
<comment type="similarity">
    <text evidence="5">Belongs to the SAT4 family.</text>
</comment>
<keyword evidence="4 6" id="KW-0472">Membrane</keyword>
<sequence>MSDPLVTQAIADGRVPPGITAQYLNQSKDASAIVGIIFVTIFASCVVAVRLFSRAFLLHRFGLDDCLTVASWVLFIPFVGLCIKLIRLGSGRHFDYIQYVLDMPTIQRTEVLDFVAHILYTTSLLLCRLSGLAFYHRLCSVNPRFLLAIKIVFAIMIIGYISQLFLIILHCIPVTGLWPYTFQPDYDKYRCLQWGLVYSVNSAVSLACDLFLFGIPVLMIRMLNISRKKKIQLGGILLPGILVIGISVTRLVFVIEGQWNVDMSWAYDPMLAIEVTEIGATLVALSVPGVKPFIDKFVLRRNILSEDDTKGHSRYGDQSTSQRGDIALHSLNLRSAYDGRQDHLRENEHEASAQGFGNFRTRNKFGDDQSDNSVNGILIHVDFQVKEVSARRESNAHAASQASSSTS</sequence>
<keyword evidence="9" id="KW-1185">Reference proteome</keyword>
<evidence type="ECO:0000256" key="6">
    <source>
        <dbReference type="SAM" id="Phobius"/>
    </source>
</evidence>
<dbReference type="Proteomes" id="UP000887229">
    <property type="component" value="Unassembled WGS sequence"/>
</dbReference>